<gene>
    <name evidence="1" type="ORF">N866_10400</name>
</gene>
<comment type="caution">
    <text evidence="1">The sequence shown here is derived from an EMBL/GenBank/DDBJ whole genome shotgun (WGS) entry which is preliminary data.</text>
</comment>
<protein>
    <submittedName>
        <fullName evidence="1">Mucin</fullName>
    </submittedName>
</protein>
<dbReference type="RefSeq" id="WP_034228414.1">
    <property type="nucleotide sequence ID" value="NZ_AXCW01000288.1"/>
</dbReference>
<dbReference type="AlphaFoldDB" id="A0A021VT38"/>
<dbReference type="InterPro" id="IPR054206">
    <property type="entry name" value="DUF6912"/>
</dbReference>
<dbReference type="Proteomes" id="UP000019753">
    <property type="component" value="Unassembled WGS sequence"/>
</dbReference>
<accession>A0A021VT38</accession>
<evidence type="ECO:0000313" key="2">
    <source>
        <dbReference type="Proteomes" id="UP000019753"/>
    </source>
</evidence>
<dbReference type="EMBL" id="AXCW01000288">
    <property type="protein sequence ID" value="EYR62237.1"/>
    <property type="molecule type" value="Genomic_DNA"/>
</dbReference>
<keyword evidence="2" id="KW-1185">Reference proteome</keyword>
<organism evidence="1 2">
    <name type="scientific">Actinotalea ferrariae CF5-4</name>
    <dbReference type="NCBI Taxonomy" id="948458"/>
    <lineage>
        <taxon>Bacteria</taxon>
        <taxon>Bacillati</taxon>
        <taxon>Actinomycetota</taxon>
        <taxon>Actinomycetes</taxon>
        <taxon>Micrococcales</taxon>
        <taxon>Cellulomonadaceae</taxon>
        <taxon>Actinotalea</taxon>
    </lineage>
</organism>
<reference evidence="1 2" key="1">
    <citation type="submission" date="2014-01" db="EMBL/GenBank/DDBJ databases">
        <title>Actinotalea ferrariae CF5-4.</title>
        <authorList>
            <person name="Chen F."/>
            <person name="Li Y."/>
            <person name="Wang G."/>
        </authorList>
    </citation>
    <scope>NUCLEOTIDE SEQUENCE [LARGE SCALE GENOMIC DNA]</scope>
    <source>
        <strain evidence="1 2">CF5-4</strain>
    </source>
</reference>
<name>A0A021VT38_9CELL</name>
<dbReference type="Pfam" id="PF21853">
    <property type="entry name" value="DUF6912"/>
    <property type="match status" value="1"/>
</dbReference>
<dbReference type="OrthoDB" id="3253180at2"/>
<sequence length="154" mass="16250">MRIYVPASLPELATSSGLTARLVHAVTPGLREALPDEDEEGLEYAAQLLAADDSLDLLEDLPPAARRRVVVAADVPESLVEPVEEGEAHTPSVVRLLAGVGWGDVACAHVDEAAAEADVTATLAGDDDAAERLAERDLLWYDVSELATLGRSGR</sequence>
<proteinExistence type="predicted"/>
<evidence type="ECO:0000313" key="1">
    <source>
        <dbReference type="EMBL" id="EYR62237.1"/>
    </source>
</evidence>